<proteinExistence type="predicted"/>
<name>A0A1X7IH13_9SPHI</name>
<dbReference type="Gene3D" id="1.50.10.10">
    <property type="match status" value="1"/>
</dbReference>
<protein>
    <recommendedName>
        <fullName evidence="3">Glycosyl hydrolase 94 catalytic domain-containing protein</fullName>
    </recommendedName>
</protein>
<organism evidence="4 5">
    <name type="scientific">Sphingobacterium psychroaquaticum</name>
    <dbReference type="NCBI Taxonomy" id="561061"/>
    <lineage>
        <taxon>Bacteria</taxon>
        <taxon>Pseudomonadati</taxon>
        <taxon>Bacteroidota</taxon>
        <taxon>Sphingobacteriia</taxon>
        <taxon>Sphingobacteriales</taxon>
        <taxon>Sphingobacteriaceae</taxon>
        <taxon>Sphingobacterium</taxon>
    </lineage>
</organism>
<evidence type="ECO:0000313" key="4">
    <source>
        <dbReference type="EMBL" id="SMG14026.1"/>
    </source>
</evidence>
<dbReference type="OrthoDB" id="1111500at2"/>
<evidence type="ECO:0000256" key="1">
    <source>
        <dbReference type="ARBA" id="ARBA00022676"/>
    </source>
</evidence>
<dbReference type="GO" id="GO:0005975">
    <property type="term" value="P:carbohydrate metabolic process"/>
    <property type="evidence" value="ECO:0007669"/>
    <property type="project" value="InterPro"/>
</dbReference>
<feature type="domain" description="Glycosyl hydrolase 94 catalytic" evidence="3">
    <location>
        <begin position="56"/>
        <end position="341"/>
    </location>
</feature>
<dbReference type="RefSeq" id="WP_144036495.1">
    <property type="nucleotide sequence ID" value="NZ_FXAU01000001.1"/>
</dbReference>
<dbReference type="GO" id="GO:0016757">
    <property type="term" value="F:glycosyltransferase activity"/>
    <property type="evidence" value="ECO:0007669"/>
    <property type="project" value="UniProtKB-KW"/>
</dbReference>
<keyword evidence="2" id="KW-0808">Transferase</keyword>
<reference evidence="4 5" key="1">
    <citation type="submission" date="2017-04" db="EMBL/GenBank/DDBJ databases">
        <authorList>
            <person name="Afonso C.L."/>
            <person name="Miller P.J."/>
            <person name="Scott M.A."/>
            <person name="Spackman E."/>
            <person name="Goraichik I."/>
            <person name="Dimitrov K.M."/>
            <person name="Suarez D.L."/>
            <person name="Swayne D.E."/>
        </authorList>
    </citation>
    <scope>NUCLEOTIDE SEQUENCE [LARGE SCALE GENOMIC DNA]</scope>
    <source>
        <strain evidence="4 5">DSM 22418</strain>
    </source>
</reference>
<dbReference type="Proteomes" id="UP000192980">
    <property type="component" value="Unassembled WGS sequence"/>
</dbReference>
<dbReference type="InterPro" id="IPR012341">
    <property type="entry name" value="6hp_glycosidase-like_sf"/>
</dbReference>
<dbReference type="STRING" id="561061.SAMN05660862_0821"/>
<dbReference type="InterPro" id="IPR033432">
    <property type="entry name" value="GH94_catalytic"/>
</dbReference>
<keyword evidence="5" id="KW-1185">Reference proteome</keyword>
<dbReference type="SUPFAM" id="SSF48208">
    <property type="entry name" value="Six-hairpin glycosidases"/>
    <property type="match status" value="1"/>
</dbReference>
<dbReference type="EMBL" id="FXAU01000001">
    <property type="protein sequence ID" value="SMG14026.1"/>
    <property type="molecule type" value="Genomic_DNA"/>
</dbReference>
<dbReference type="Pfam" id="PF17167">
    <property type="entry name" value="Glyco_hydro_94"/>
    <property type="match status" value="1"/>
</dbReference>
<keyword evidence="1" id="KW-0328">Glycosyltransferase</keyword>
<gene>
    <name evidence="4" type="ORF">SAMN05660862_0821</name>
</gene>
<evidence type="ECO:0000313" key="5">
    <source>
        <dbReference type="Proteomes" id="UP000192980"/>
    </source>
</evidence>
<evidence type="ECO:0000256" key="2">
    <source>
        <dbReference type="ARBA" id="ARBA00022679"/>
    </source>
</evidence>
<evidence type="ECO:0000259" key="3">
    <source>
        <dbReference type="Pfam" id="PF17167"/>
    </source>
</evidence>
<sequence length="444" mass="50594">MKQIDIMKYKNFLWTALAVATISSAVQGQARMSDTLQQSIRSSSKLTQVTQMAEKLVQSGFTAGDGYGEVWIRDLNSFVELSTKVNGQERTREALLMFFKFQQPDGNIPDGYIPAARAGAGYVYQTSPYEPDYRSHKNTVETDQETSLIQAVHKYIQATGDRAFLHIKVGDRTVADRMHDALQYLLDDRFNAKYGLLWGATTVDWGDVQPEHEWGVALDSSSHPAIDIYDNAMFVIAINNYLDLIDDRSRQVYWTKVGHDITKNTRKYLWDKKRQKYRPHIYLDKGSPFPNTFDEEEIYYHGGTFTAIEAGFLTKKEIREAYLRMQDNVKKSGAPSIGLTVYPPYPNGTFENKGLGEYSYQNGGDWTWFGGRMVQQLIRVGMYEEAYEALAPMVDLVLDHKGFYEWWTRDGKPAGSASFRGAAGVLWKSIEMLHEQADSNKSKQ</sequence>
<dbReference type="InterPro" id="IPR008928">
    <property type="entry name" value="6-hairpin_glycosidase_sf"/>
</dbReference>
<dbReference type="AlphaFoldDB" id="A0A1X7IH13"/>
<accession>A0A1X7IH13</accession>